<dbReference type="InterPro" id="IPR004843">
    <property type="entry name" value="Calcineurin-like_PHP"/>
</dbReference>
<dbReference type="Gene3D" id="3.90.780.10">
    <property type="entry name" value="5'-Nucleotidase, C-terminal domain"/>
    <property type="match status" value="1"/>
</dbReference>
<dbReference type="Proteomes" id="UP000284407">
    <property type="component" value="Unassembled WGS sequence"/>
</dbReference>
<feature type="domain" description="Calcineurin-like phosphoesterase" evidence="4">
    <location>
        <begin position="19"/>
        <end position="253"/>
    </location>
</feature>
<keyword evidence="2" id="KW-0732">Signal</keyword>
<dbReference type="InterPro" id="IPR029052">
    <property type="entry name" value="Metallo-depent_PP-like"/>
</dbReference>
<dbReference type="PANTHER" id="PTHR11575">
    <property type="entry name" value="5'-NUCLEOTIDASE-RELATED"/>
    <property type="match status" value="1"/>
</dbReference>
<dbReference type="SUPFAM" id="SSF55816">
    <property type="entry name" value="5'-nucleotidase (syn. UDP-sugar hydrolase), C-terminal domain"/>
    <property type="match status" value="1"/>
</dbReference>
<dbReference type="PRINTS" id="PR01607">
    <property type="entry name" value="APYRASEFAMLY"/>
</dbReference>
<keyword evidence="3" id="KW-0378">Hydrolase</keyword>
<dbReference type="Gene3D" id="3.60.21.10">
    <property type="match status" value="1"/>
</dbReference>
<evidence type="ECO:0000259" key="5">
    <source>
        <dbReference type="Pfam" id="PF02872"/>
    </source>
</evidence>
<gene>
    <name evidence="6" type="ORF">C8N30_1216</name>
</gene>
<evidence type="ECO:0000313" key="7">
    <source>
        <dbReference type="Proteomes" id="UP000284407"/>
    </source>
</evidence>
<dbReference type="PANTHER" id="PTHR11575:SF6">
    <property type="entry name" value="2',3'-CYCLIC-NUCLEOTIDE 2'-PHOSPHODIESTERASE_3'-NUCLEOTIDASE"/>
    <property type="match status" value="1"/>
</dbReference>
<reference evidence="6 7" key="1">
    <citation type="submission" date="2018-09" db="EMBL/GenBank/DDBJ databases">
        <title>Genomic Encyclopedia of Archaeal and Bacterial Type Strains, Phase II (KMG-II): from individual species to whole genera.</title>
        <authorList>
            <person name="Goeker M."/>
        </authorList>
    </citation>
    <scope>NUCLEOTIDE SEQUENCE [LARGE SCALE GENOMIC DNA]</scope>
    <source>
        <strain evidence="6 7">DSM 11458</strain>
    </source>
</reference>
<dbReference type="GO" id="GO:0000166">
    <property type="term" value="F:nucleotide binding"/>
    <property type="evidence" value="ECO:0007669"/>
    <property type="project" value="UniProtKB-KW"/>
</dbReference>
<dbReference type="AlphaFoldDB" id="A0A420DR39"/>
<sequence length="614" mass="65256">MSAVVDPNIQNPPQTCAQIRLLATTDLHGHLLAYDYIKDQPTQGGGLAGLSSLISDARSEATAAGIPVVLVDNGDTFQGTPLASYLGTQDVSADHPIVAALNFLAYNALGLGNHDLDHGLPYLRAVAGALDMPIINSNLRNLDISPLESSLLLPIDLGSDAPASLTLGILSVLPVQSGPWQRHHLGPQTTLEVPETAIRTAAAAVRAAGADLVIVLGHMGVGRSDGSNSDLMASHALARTGQIDAMILGHTHRRLPSNDYAIRDGVDIRISTVGDIPTLMAGHAGSDLGVMDLSLAYDAVTGWRVCGHKCTLRPNGPDVPSCPNVTAFAQSAHSTVRRHLSQQVAKTSIDIHSYFSLVSPSPTQHIIARAQQLQVSTALKDTAFAHLPVLSSAAAHGAGGRDGPENYIHIPRGPVLQRHIAGLDPFTNQTVGVLITGTDVRNWLEHSALLFAQQHADTTPHMLINDDVPAFHFDTIFGLTYRINLSAPAQQRISHLEYNGRSVIPDEEFILATSQFRATGGGGYTATPRARIVCRVATSLDQSIIQILNTPDTILSEYIPSLSADCWRFAPLGGREATILTHPDALGSIQDIAHLKPKRLGDTAEGFILLSITL</sequence>
<protein>
    <submittedName>
        <fullName evidence="6">2',3'-cyclic-nucleotide 2'-phosphodiesterase/3'-nucleotidase</fullName>
    </submittedName>
</protein>
<dbReference type="Pfam" id="PF02872">
    <property type="entry name" value="5_nucleotid_C"/>
    <property type="match status" value="1"/>
</dbReference>
<feature type="domain" description="5'-Nucleotidase C-terminal" evidence="5">
    <location>
        <begin position="361"/>
        <end position="527"/>
    </location>
</feature>
<keyword evidence="7" id="KW-1185">Reference proteome</keyword>
<accession>A0A420DR39</accession>
<comment type="similarity">
    <text evidence="1 3">Belongs to the 5'-nucleotidase family.</text>
</comment>
<proteinExistence type="inferred from homology"/>
<evidence type="ECO:0000259" key="4">
    <source>
        <dbReference type="Pfam" id="PF00149"/>
    </source>
</evidence>
<dbReference type="PROSITE" id="PS00785">
    <property type="entry name" value="5_NUCLEOTIDASE_1"/>
    <property type="match status" value="1"/>
</dbReference>
<name>A0A420DR39_9RHOB</name>
<evidence type="ECO:0000256" key="1">
    <source>
        <dbReference type="ARBA" id="ARBA00006654"/>
    </source>
</evidence>
<dbReference type="InterPro" id="IPR008334">
    <property type="entry name" value="5'-Nucleotdase_C"/>
</dbReference>
<keyword evidence="3" id="KW-0547">Nucleotide-binding</keyword>
<dbReference type="GO" id="GO:0016788">
    <property type="term" value="F:hydrolase activity, acting on ester bonds"/>
    <property type="evidence" value="ECO:0007669"/>
    <property type="project" value="InterPro"/>
</dbReference>
<dbReference type="InterPro" id="IPR006179">
    <property type="entry name" value="5_nucleotidase/apyrase"/>
</dbReference>
<dbReference type="InterPro" id="IPR036907">
    <property type="entry name" value="5'-Nucleotdase_C_sf"/>
</dbReference>
<dbReference type="InterPro" id="IPR006146">
    <property type="entry name" value="5'-Nucleotdase_CS"/>
</dbReference>
<dbReference type="RefSeq" id="WP_025063585.1">
    <property type="nucleotide sequence ID" value="NZ_RAQK01000001.1"/>
</dbReference>
<dbReference type="GO" id="GO:0030288">
    <property type="term" value="C:outer membrane-bounded periplasmic space"/>
    <property type="evidence" value="ECO:0007669"/>
    <property type="project" value="TreeGrafter"/>
</dbReference>
<dbReference type="GO" id="GO:0009166">
    <property type="term" value="P:nucleotide catabolic process"/>
    <property type="evidence" value="ECO:0007669"/>
    <property type="project" value="InterPro"/>
</dbReference>
<comment type="caution">
    <text evidence="6">The sequence shown here is derived from an EMBL/GenBank/DDBJ whole genome shotgun (WGS) entry which is preliminary data.</text>
</comment>
<evidence type="ECO:0000256" key="3">
    <source>
        <dbReference type="RuleBase" id="RU362119"/>
    </source>
</evidence>
<dbReference type="Pfam" id="PF00149">
    <property type="entry name" value="Metallophos"/>
    <property type="match status" value="1"/>
</dbReference>
<evidence type="ECO:0000256" key="2">
    <source>
        <dbReference type="ARBA" id="ARBA00022729"/>
    </source>
</evidence>
<dbReference type="SUPFAM" id="SSF56300">
    <property type="entry name" value="Metallo-dependent phosphatases"/>
    <property type="match status" value="1"/>
</dbReference>
<organism evidence="6 7">
    <name type="scientific">Sulfitobacter guttiformis</name>
    <dbReference type="NCBI Taxonomy" id="74349"/>
    <lineage>
        <taxon>Bacteria</taxon>
        <taxon>Pseudomonadati</taxon>
        <taxon>Pseudomonadota</taxon>
        <taxon>Alphaproteobacteria</taxon>
        <taxon>Rhodobacterales</taxon>
        <taxon>Roseobacteraceae</taxon>
        <taxon>Sulfitobacter</taxon>
    </lineage>
</organism>
<dbReference type="EMBL" id="RAQK01000001">
    <property type="protein sequence ID" value="RKE96650.1"/>
    <property type="molecule type" value="Genomic_DNA"/>
</dbReference>
<dbReference type="GO" id="GO:0046872">
    <property type="term" value="F:metal ion binding"/>
    <property type="evidence" value="ECO:0007669"/>
    <property type="project" value="InterPro"/>
</dbReference>
<dbReference type="STRING" id="1443111.Z949_3224"/>
<evidence type="ECO:0000313" key="6">
    <source>
        <dbReference type="EMBL" id="RKE96650.1"/>
    </source>
</evidence>